<name>A0A918YXX9_9ACTN</name>
<keyword evidence="1" id="KW-0812">Transmembrane</keyword>
<organism evidence="2 3">
    <name type="scientific">Streptomyces capitiformicae</name>
    <dbReference type="NCBI Taxonomy" id="2014920"/>
    <lineage>
        <taxon>Bacteria</taxon>
        <taxon>Bacillati</taxon>
        <taxon>Actinomycetota</taxon>
        <taxon>Actinomycetes</taxon>
        <taxon>Kitasatosporales</taxon>
        <taxon>Streptomycetaceae</taxon>
        <taxon>Streptomyces</taxon>
    </lineage>
</organism>
<evidence type="ECO:0008006" key="4">
    <source>
        <dbReference type="Google" id="ProtNLM"/>
    </source>
</evidence>
<keyword evidence="1" id="KW-0472">Membrane</keyword>
<dbReference type="Proteomes" id="UP000603227">
    <property type="component" value="Unassembled WGS sequence"/>
</dbReference>
<gene>
    <name evidence="2" type="ORF">GCM10017771_43900</name>
</gene>
<keyword evidence="1" id="KW-1133">Transmembrane helix</keyword>
<comment type="caution">
    <text evidence="2">The sequence shown here is derived from an EMBL/GenBank/DDBJ whole genome shotgun (WGS) entry which is preliminary data.</text>
</comment>
<sequence length="161" mass="16941">MNGPVGPLPPTSAGGAAPTFKLAAVQIAVPVLGGLLAGTALVYVLLAATGERMTAGELWACVSAAVVASAALPLLPPSYGVKLTDSRLVIRGAGRREIEWRDVTGLEIRRSVGVRTVVVSVTDGRRIPLRAPMSFLDRRFDDKVKVLTEWWTARRGGPDGA</sequence>
<dbReference type="EMBL" id="BNAT01000015">
    <property type="protein sequence ID" value="GHE28660.1"/>
    <property type="molecule type" value="Genomic_DNA"/>
</dbReference>
<feature type="transmembrane region" description="Helical" evidence="1">
    <location>
        <begin position="20"/>
        <end position="46"/>
    </location>
</feature>
<feature type="transmembrane region" description="Helical" evidence="1">
    <location>
        <begin position="58"/>
        <end position="75"/>
    </location>
</feature>
<evidence type="ECO:0000256" key="1">
    <source>
        <dbReference type="SAM" id="Phobius"/>
    </source>
</evidence>
<dbReference type="AlphaFoldDB" id="A0A918YXX9"/>
<protein>
    <recommendedName>
        <fullName evidence="4">PH domain-containing protein</fullName>
    </recommendedName>
</protein>
<evidence type="ECO:0000313" key="2">
    <source>
        <dbReference type="EMBL" id="GHE28660.1"/>
    </source>
</evidence>
<proteinExistence type="predicted"/>
<reference evidence="2" key="2">
    <citation type="submission" date="2020-09" db="EMBL/GenBank/DDBJ databases">
        <authorList>
            <person name="Sun Q."/>
            <person name="Zhou Y."/>
        </authorList>
    </citation>
    <scope>NUCLEOTIDE SEQUENCE</scope>
    <source>
        <strain evidence="2">CGMCC 4.7403</strain>
    </source>
</reference>
<evidence type="ECO:0000313" key="3">
    <source>
        <dbReference type="Proteomes" id="UP000603227"/>
    </source>
</evidence>
<reference evidence="2" key="1">
    <citation type="journal article" date="2014" name="Int. J. Syst. Evol. Microbiol.">
        <title>Complete genome sequence of Corynebacterium casei LMG S-19264T (=DSM 44701T), isolated from a smear-ripened cheese.</title>
        <authorList>
            <consortium name="US DOE Joint Genome Institute (JGI-PGF)"/>
            <person name="Walter F."/>
            <person name="Albersmeier A."/>
            <person name="Kalinowski J."/>
            <person name="Ruckert C."/>
        </authorList>
    </citation>
    <scope>NUCLEOTIDE SEQUENCE</scope>
    <source>
        <strain evidence="2">CGMCC 4.7403</strain>
    </source>
</reference>
<keyword evidence="3" id="KW-1185">Reference proteome</keyword>
<accession>A0A918YXX9</accession>